<name>A0A2S7INR9_9BACT</name>
<dbReference type="PANTHER" id="PTHR41913:SF1">
    <property type="entry name" value="DUF1684 DOMAIN-CONTAINING PROTEIN"/>
    <property type="match status" value="1"/>
</dbReference>
<gene>
    <name evidence="1" type="ORF">C5O19_06280</name>
</gene>
<dbReference type="Pfam" id="PF07920">
    <property type="entry name" value="DUF1684"/>
    <property type="match status" value="1"/>
</dbReference>
<reference evidence="2" key="1">
    <citation type="submission" date="2018-02" db="EMBL/GenBank/DDBJ databases">
        <title>Genome sequencing of Solimonas sp. HR-BB.</title>
        <authorList>
            <person name="Lee Y."/>
            <person name="Jeon C.O."/>
        </authorList>
    </citation>
    <scope>NUCLEOTIDE SEQUENCE [LARGE SCALE GENOMIC DNA]</scope>
    <source>
        <strain evidence="2">HR-U</strain>
    </source>
</reference>
<evidence type="ECO:0008006" key="3">
    <source>
        <dbReference type="Google" id="ProtNLM"/>
    </source>
</evidence>
<organism evidence="1 2">
    <name type="scientific">Siphonobacter curvatus</name>
    <dbReference type="NCBI Taxonomy" id="2094562"/>
    <lineage>
        <taxon>Bacteria</taxon>
        <taxon>Pseudomonadati</taxon>
        <taxon>Bacteroidota</taxon>
        <taxon>Cytophagia</taxon>
        <taxon>Cytophagales</taxon>
        <taxon>Cytophagaceae</taxon>
        <taxon>Siphonobacter</taxon>
    </lineage>
</organism>
<dbReference type="InterPro" id="IPR012467">
    <property type="entry name" value="DUF1684"/>
</dbReference>
<dbReference type="EMBL" id="PTRA01000001">
    <property type="protein sequence ID" value="PQA59258.1"/>
    <property type="molecule type" value="Genomic_DNA"/>
</dbReference>
<dbReference type="RefSeq" id="WP_104710618.1">
    <property type="nucleotide sequence ID" value="NZ_PTRA01000001.1"/>
</dbReference>
<dbReference type="PANTHER" id="PTHR41913">
    <property type="entry name" value="DUF1684 DOMAIN-CONTAINING PROTEIN"/>
    <property type="match status" value="1"/>
</dbReference>
<keyword evidence="2" id="KW-1185">Reference proteome</keyword>
<dbReference type="OrthoDB" id="5493262at2"/>
<comment type="caution">
    <text evidence="1">The sequence shown here is derived from an EMBL/GenBank/DDBJ whole genome shotgun (WGS) entry which is preliminary data.</text>
</comment>
<proteinExistence type="predicted"/>
<accession>A0A2S7INR9</accession>
<protein>
    <recommendedName>
        <fullName evidence="3">DUF1684 domain-containing protein</fullName>
    </recommendedName>
</protein>
<evidence type="ECO:0000313" key="1">
    <source>
        <dbReference type="EMBL" id="PQA59258.1"/>
    </source>
</evidence>
<dbReference type="AlphaFoldDB" id="A0A2S7INR9"/>
<evidence type="ECO:0000313" key="2">
    <source>
        <dbReference type="Proteomes" id="UP000239590"/>
    </source>
</evidence>
<dbReference type="Proteomes" id="UP000239590">
    <property type="component" value="Unassembled WGS sequence"/>
</dbReference>
<sequence>MTYRSILFAASSLLLASFRPISDDPAYKTRLEEWHQKRVASLKREDGWLNLAGLFWLKEGENTVGSAADNKVVFPGGTAHLGTFQLKNGVVQFTPTSDAVVTIDGQKATGTQIIFTADTKPNTVQHESLKWVVIKRGDQYGIRLRDLESEQLKNFHGIERFAVNEKYRVTARLEKPSTPKTVAITNILGQTSDQPLAGTLVFELEGKTYRLDATGEEKLFVVFGDETNKKDTYGAGRFLYADQPSADGTTVLDFNQAINPPCAFTPYATCPLPPKQNKLAVRIPAGEKRFGDH</sequence>